<reference evidence="20" key="1">
    <citation type="submission" date="2015-07" db="EMBL/GenBank/DDBJ databases">
        <authorList>
            <person name="Rodrigo-Torres Lidia"/>
            <person name="Arahal R.David."/>
        </authorList>
    </citation>
    <scope>NUCLEOTIDE SEQUENCE [LARGE SCALE GENOMIC DNA]</scope>
    <source>
        <strain evidence="20">CECT 4801</strain>
    </source>
</reference>
<sequence length="424" mass="46077">MILALQIGGGTIVALALFQLCLGVYSSVAAVFRERRLDARHLQHFNDLAQAALRNAEVDRLKSGTTWAGKRKFRIVEKRVENKCGDICSFYLQPHDGGELPPFLPGQFLTFELPISDQPAPVIRCYSLSDSPSRLDRYRVTIKKLSPPPDAGETVPGGLSSTYFHANLKEGDVVDVQAPKGGFVLDLQSERPVVLIGGGVGLTPVLSMLKALDDAGSHREVHFFHAARSGDDIVLCDEIREIAERRNNVHYRVLYSAPTDACVEGRDYDCPGFLTVDVLKRYLASSNYEFYVCGPPQMMSSLTEQLRDWGVPDSDIHFEAFGPASVKTVKSPASSREAAESVQVEFSRSGKKVSWHEQDGTLLDLAERNGIRVASGCRAGNCGTCATALKKGDVTYVTRPASSPAQGSVLMCIACPGGNVILDA</sequence>
<dbReference type="Proteomes" id="UP000048926">
    <property type="component" value="Unassembled WGS sequence"/>
</dbReference>
<gene>
    <name evidence="19" type="primary">hmp_2</name>
    <name evidence="19" type="ORF">LAL4801_04242</name>
</gene>
<evidence type="ECO:0000313" key="20">
    <source>
        <dbReference type="Proteomes" id="UP000048926"/>
    </source>
</evidence>
<dbReference type="CDD" id="cd00207">
    <property type="entry name" value="fer2"/>
    <property type="match status" value="1"/>
</dbReference>
<evidence type="ECO:0000259" key="17">
    <source>
        <dbReference type="PROSITE" id="PS51085"/>
    </source>
</evidence>
<dbReference type="SUPFAM" id="SSF52343">
    <property type="entry name" value="Ferredoxin reductase-like, C-terminal NADP-linked domain"/>
    <property type="match status" value="1"/>
</dbReference>
<evidence type="ECO:0000256" key="8">
    <source>
        <dbReference type="ARBA" id="ARBA00022723"/>
    </source>
</evidence>
<dbReference type="EMBL" id="CXST01000002">
    <property type="protein sequence ID" value="CTQ45787.1"/>
    <property type="molecule type" value="Genomic_DNA"/>
</dbReference>
<keyword evidence="7" id="KW-0001">2Fe-2S</keyword>
<dbReference type="InterPro" id="IPR017927">
    <property type="entry name" value="FAD-bd_FR_type"/>
</dbReference>
<evidence type="ECO:0000256" key="9">
    <source>
        <dbReference type="ARBA" id="ARBA00022827"/>
    </source>
</evidence>
<dbReference type="GO" id="GO:0051537">
    <property type="term" value="F:2 iron, 2 sulfur cluster binding"/>
    <property type="evidence" value="ECO:0007669"/>
    <property type="project" value="UniProtKB-KW"/>
</dbReference>
<dbReference type="SUPFAM" id="SSF63380">
    <property type="entry name" value="Riboflavin synthase domain-like"/>
    <property type="match status" value="1"/>
</dbReference>
<evidence type="ECO:0000256" key="15">
    <source>
        <dbReference type="ARBA" id="ARBA00048649"/>
    </source>
</evidence>
<proteinExistence type="inferred from homology"/>
<keyword evidence="9" id="KW-0274">FAD</keyword>
<dbReference type="InterPro" id="IPR012675">
    <property type="entry name" value="Beta-grasp_dom_sf"/>
</dbReference>
<dbReference type="InterPro" id="IPR008333">
    <property type="entry name" value="Cbr1-like_FAD-bd_dom"/>
</dbReference>
<comment type="similarity">
    <text evidence="3">In the C-terminal section; belongs to the flavoprotein pyridine nucleotide cytochrome reductase family.</text>
</comment>
<dbReference type="InterPro" id="IPR006058">
    <property type="entry name" value="2Fe2S_fd_BS"/>
</dbReference>
<evidence type="ECO:0000256" key="1">
    <source>
        <dbReference type="ARBA" id="ARBA00001970"/>
    </source>
</evidence>
<dbReference type="PROSITE" id="PS51085">
    <property type="entry name" value="2FE2S_FER_2"/>
    <property type="match status" value="1"/>
</dbReference>
<dbReference type="Pfam" id="PF00970">
    <property type="entry name" value="FAD_binding_6"/>
    <property type="match status" value="1"/>
</dbReference>
<dbReference type="GO" id="GO:0046872">
    <property type="term" value="F:metal ion binding"/>
    <property type="evidence" value="ECO:0007669"/>
    <property type="project" value="UniProtKB-KW"/>
</dbReference>
<feature type="domain" description="FAD-binding FR-type" evidence="18">
    <location>
        <begin position="68"/>
        <end position="186"/>
    </location>
</feature>
<evidence type="ECO:0000256" key="4">
    <source>
        <dbReference type="ARBA" id="ARBA00012229"/>
    </source>
</evidence>
<dbReference type="InterPro" id="IPR036010">
    <property type="entry name" value="2Fe-2S_ferredoxin-like_sf"/>
</dbReference>
<dbReference type="STRING" id="187304.B0E33_02680"/>
<dbReference type="GO" id="GO:0050660">
    <property type="term" value="F:flavin adenine dinucleotide binding"/>
    <property type="evidence" value="ECO:0007669"/>
    <property type="project" value="TreeGrafter"/>
</dbReference>
<evidence type="ECO:0000256" key="14">
    <source>
        <dbReference type="ARBA" id="ARBA00023027"/>
    </source>
</evidence>
<name>A0A0M6Y935_9HYPH</name>
<dbReference type="Gene3D" id="3.40.50.80">
    <property type="entry name" value="Nucleotide-binding domain of ferredoxin-NADP reductase (FNR) module"/>
    <property type="match status" value="1"/>
</dbReference>
<keyword evidence="5" id="KW-0349">Heme</keyword>
<dbReference type="PANTHER" id="PTHR47354">
    <property type="entry name" value="NADH OXIDOREDUCTASE HCR"/>
    <property type="match status" value="1"/>
</dbReference>
<dbReference type="CDD" id="cd06184">
    <property type="entry name" value="flavohem_like_fad_nad_binding"/>
    <property type="match status" value="1"/>
</dbReference>
<dbReference type="PROSITE" id="PS51384">
    <property type="entry name" value="FAD_FR"/>
    <property type="match status" value="1"/>
</dbReference>
<keyword evidence="11 19" id="KW-0560">Oxidoreductase</keyword>
<evidence type="ECO:0000256" key="13">
    <source>
        <dbReference type="ARBA" id="ARBA00023014"/>
    </source>
</evidence>
<dbReference type="InterPro" id="IPR001041">
    <property type="entry name" value="2Fe-2S_ferredoxin-type"/>
</dbReference>
<evidence type="ECO:0000256" key="16">
    <source>
        <dbReference type="ARBA" id="ARBA00049433"/>
    </source>
</evidence>
<dbReference type="InterPro" id="IPR017938">
    <property type="entry name" value="Riboflavin_synthase-like_b-brl"/>
</dbReference>
<evidence type="ECO:0000256" key="2">
    <source>
        <dbReference type="ARBA" id="ARBA00001974"/>
    </source>
</evidence>
<dbReference type="Pfam" id="PF00111">
    <property type="entry name" value="Fer2"/>
    <property type="match status" value="1"/>
</dbReference>
<organism evidence="19 20">
    <name type="scientific">Roseibium aggregatum</name>
    <dbReference type="NCBI Taxonomy" id="187304"/>
    <lineage>
        <taxon>Bacteria</taxon>
        <taxon>Pseudomonadati</taxon>
        <taxon>Pseudomonadota</taxon>
        <taxon>Alphaproteobacteria</taxon>
        <taxon>Hyphomicrobiales</taxon>
        <taxon>Stappiaceae</taxon>
        <taxon>Roseibium</taxon>
    </lineage>
</organism>
<dbReference type="Pfam" id="PF00175">
    <property type="entry name" value="NAD_binding_1"/>
    <property type="match status" value="1"/>
</dbReference>
<dbReference type="PRINTS" id="PR00406">
    <property type="entry name" value="CYTB5RDTASE"/>
</dbReference>
<dbReference type="Gene3D" id="2.40.30.10">
    <property type="entry name" value="Translation factors"/>
    <property type="match status" value="1"/>
</dbReference>
<dbReference type="FunFam" id="3.40.50.80:FF:000010">
    <property type="entry name" value="Flavohemoprotein"/>
    <property type="match status" value="1"/>
</dbReference>
<keyword evidence="14" id="KW-0520">NAD</keyword>
<dbReference type="AlphaFoldDB" id="A0A0M6Y935"/>
<dbReference type="SUPFAM" id="SSF54292">
    <property type="entry name" value="2Fe-2S ferredoxin-like"/>
    <property type="match status" value="1"/>
</dbReference>
<evidence type="ECO:0000259" key="18">
    <source>
        <dbReference type="PROSITE" id="PS51384"/>
    </source>
</evidence>
<evidence type="ECO:0000256" key="11">
    <source>
        <dbReference type="ARBA" id="ARBA00023002"/>
    </source>
</evidence>
<dbReference type="PANTHER" id="PTHR47354:SF8">
    <property type="entry name" value="1,2-PHENYLACETYL-COA EPOXIDASE, SUBUNIT E"/>
    <property type="match status" value="1"/>
</dbReference>
<evidence type="ECO:0000256" key="12">
    <source>
        <dbReference type="ARBA" id="ARBA00023004"/>
    </source>
</evidence>
<comment type="catalytic activity">
    <reaction evidence="16">
        <text>2 nitric oxide + NADPH + 2 O2 = 2 nitrate + NADP(+) + H(+)</text>
        <dbReference type="Rhea" id="RHEA:19465"/>
        <dbReference type="ChEBI" id="CHEBI:15378"/>
        <dbReference type="ChEBI" id="CHEBI:15379"/>
        <dbReference type="ChEBI" id="CHEBI:16480"/>
        <dbReference type="ChEBI" id="CHEBI:17632"/>
        <dbReference type="ChEBI" id="CHEBI:57783"/>
        <dbReference type="ChEBI" id="CHEBI:58349"/>
        <dbReference type="EC" id="1.14.12.17"/>
    </reaction>
</comment>
<evidence type="ECO:0000313" key="19">
    <source>
        <dbReference type="EMBL" id="CTQ45787.1"/>
    </source>
</evidence>
<comment type="catalytic activity">
    <reaction evidence="15">
        <text>2 nitric oxide + NADH + 2 O2 = 2 nitrate + NAD(+) + H(+)</text>
        <dbReference type="Rhea" id="RHEA:19469"/>
        <dbReference type="ChEBI" id="CHEBI:15378"/>
        <dbReference type="ChEBI" id="CHEBI:15379"/>
        <dbReference type="ChEBI" id="CHEBI:16480"/>
        <dbReference type="ChEBI" id="CHEBI:17632"/>
        <dbReference type="ChEBI" id="CHEBI:57540"/>
        <dbReference type="ChEBI" id="CHEBI:57945"/>
        <dbReference type="EC" id="1.14.12.17"/>
    </reaction>
</comment>
<dbReference type="OrthoDB" id="9806195at2"/>
<dbReference type="InterPro" id="IPR039261">
    <property type="entry name" value="FNR_nucleotide-bd"/>
</dbReference>
<keyword evidence="6" id="KW-0285">Flavoprotein</keyword>
<evidence type="ECO:0000256" key="6">
    <source>
        <dbReference type="ARBA" id="ARBA00022630"/>
    </source>
</evidence>
<protein>
    <recommendedName>
        <fullName evidence="4">nitric oxide dioxygenase</fullName>
        <ecNumber evidence="4">1.14.12.17</ecNumber>
    </recommendedName>
</protein>
<dbReference type="PROSITE" id="PS00197">
    <property type="entry name" value="2FE2S_FER_1"/>
    <property type="match status" value="1"/>
</dbReference>
<evidence type="ECO:0000256" key="7">
    <source>
        <dbReference type="ARBA" id="ARBA00022714"/>
    </source>
</evidence>
<dbReference type="EC" id="1.14.12.17" evidence="4"/>
<keyword evidence="20" id="KW-1185">Reference proteome</keyword>
<keyword evidence="8" id="KW-0479">Metal-binding</keyword>
<feature type="domain" description="2Fe-2S ferredoxin-type" evidence="17">
    <location>
        <begin position="340"/>
        <end position="424"/>
    </location>
</feature>
<dbReference type="InterPro" id="IPR001433">
    <property type="entry name" value="OxRdtase_FAD/NAD-bd"/>
</dbReference>
<evidence type="ECO:0000256" key="3">
    <source>
        <dbReference type="ARBA" id="ARBA00006401"/>
    </source>
</evidence>
<keyword evidence="13" id="KW-0411">Iron-sulfur</keyword>
<evidence type="ECO:0000256" key="5">
    <source>
        <dbReference type="ARBA" id="ARBA00022617"/>
    </source>
</evidence>
<dbReference type="Gene3D" id="3.10.20.30">
    <property type="match status" value="1"/>
</dbReference>
<dbReference type="GO" id="GO:0008941">
    <property type="term" value="F:nitric oxide dioxygenase NAD(P)H activity"/>
    <property type="evidence" value="ECO:0007669"/>
    <property type="project" value="UniProtKB-EC"/>
</dbReference>
<dbReference type="InterPro" id="IPR050415">
    <property type="entry name" value="MRET"/>
</dbReference>
<evidence type="ECO:0000256" key="10">
    <source>
        <dbReference type="ARBA" id="ARBA00022857"/>
    </source>
</evidence>
<dbReference type="RefSeq" id="WP_055659045.1">
    <property type="nucleotide sequence ID" value="NZ_CXST01000002.1"/>
</dbReference>
<keyword evidence="19" id="KW-0223">Dioxygenase</keyword>
<keyword evidence="12" id="KW-0408">Iron</keyword>
<comment type="cofactor">
    <cofactor evidence="1">
        <name>heme b</name>
        <dbReference type="ChEBI" id="CHEBI:60344"/>
    </cofactor>
</comment>
<keyword evidence="10" id="KW-0521">NADP</keyword>
<accession>A0A0M6Y935</accession>
<comment type="cofactor">
    <cofactor evidence="2">
        <name>FAD</name>
        <dbReference type="ChEBI" id="CHEBI:57692"/>
    </cofactor>
</comment>